<dbReference type="GO" id="GO:0003700">
    <property type="term" value="F:DNA-binding transcription factor activity"/>
    <property type="evidence" value="ECO:0007669"/>
    <property type="project" value="InterPro"/>
</dbReference>
<reference evidence="6" key="3">
    <citation type="submission" date="2015-04" db="UniProtKB">
        <authorList>
            <consortium name="EnsemblPlants"/>
        </authorList>
    </citation>
    <scope>IDENTIFICATION</scope>
</reference>
<feature type="region of interest" description="Disordered" evidence="5">
    <location>
        <begin position="182"/>
        <end position="203"/>
    </location>
</feature>
<sequence>MEEQTMLSFFPGGLRLMMVDDNTEAENTPNYPVVATCSTACAGMQALFGDKVVDVQAVLCDMHKVVSSGIDFRRIVETNLRIPVIYLLSMEDTTEDDELEFLDYLLQTSTYIVRKPLNHTMMTHLWRVVAWRKCYLEENMATPTDEDAAEGGGEDGDDVIIVEEPQVHLRAMRCNRNQKRGLDLNDEEDNSDNTYDSADARPRKILEHMNVKGLKRQHVASYLQKYRKKQQKKDNQQDERSPLRSWDPLLLKDLLPMLKAPPLNPLILNAGGAGPSSVVAAALPADGSVATVPFEAPVQQHQQTHLSCNTAINFNSNTAINYNDNASISFSNAASPVPAKEQQQSGGVQLDVDLQQKQQKLSMGPFSYQGPTPPAMENRISLLMDNDEHKSPLIELPFGQPVDDLLIRAGSLMAPPIDASGQIAATEGQGSGAGAVVVASEENAATAAPNIAEPNIVPDLQVAADAAPIASEGDITFTLEEILGLDDDVAMPLEDGGADAAAAAGSEEGGMDNGWDIDLDLDWLNMDNSNDVAFPLDDELAGSD</sequence>
<evidence type="ECO:0000256" key="3">
    <source>
        <dbReference type="ARBA" id="ARBA00023163"/>
    </source>
</evidence>
<dbReference type="eggNOG" id="ENOG502RRR6">
    <property type="taxonomic scope" value="Eukaryota"/>
</dbReference>
<evidence type="ECO:0000256" key="2">
    <source>
        <dbReference type="ARBA" id="ARBA00023125"/>
    </source>
</evidence>
<proteinExistence type="predicted"/>
<organism evidence="6 7">
    <name type="scientific">Leersia perrieri</name>
    <dbReference type="NCBI Taxonomy" id="77586"/>
    <lineage>
        <taxon>Eukaryota</taxon>
        <taxon>Viridiplantae</taxon>
        <taxon>Streptophyta</taxon>
        <taxon>Embryophyta</taxon>
        <taxon>Tracheophyta</taxon>
        <taxon>Spermatophyta</taxon>
        <taxon>Magnoliopsida</taxon>
        <taxon>Liliopsida</taxon>
        <taxon>Poales</taxon>
        <taxon>Poaceae</taxon>
        <taxon>BOP clade</taxon>
        <taxon>Oryzoideae</taxon>
        <taxon>Oryzeae</taxon>
        <taxon>Oryzinae</taxon>
        <taxon>Leersia</taxon>
    </lineage>
</organism>
<keyword evidence="2" id="KW-0238">DNA-binding</keyword>
<evidence type="ECO:0000313" key="7">
    <source>
        <dbReference type="Proteomes" id="UP000032180"/>
    </source>
</evidence>
<dbReference type="Gramene" id="LPERR10G03460.1">
    <property type="protein sequence ID" value="LPERR10G03460.1"/>
    <property type="gene ID" value="LPERR10G03460"/>
</dbReference>
<dbReference type="InterPro" id="IPR009057">
    <property type="entry name" value="Homeodomain-like_sf"/>
</dbReference>
<evidence type="ECO:0000256" key="5">
    <source>
        <dbReference type="SAM" id="MobiDB-lite"/>
    </source>
</evidence>
<accession>A0A0D9XID5</accession>
<dbReference type="GO" id="GO:0005634">
    <property type="term" value="C:nucleus"/>
    <property type="evidence" value="ECO:0007669"/>
    <property type="project" value="TreeGrafter"/>
</dbReference>
<dbReference type="NCBIfam" id="TIGR01557">
    <property type="entry name" value="myb_SHAQKYF"/>
    <property type="match status" value="1"/>
</dbReference>
<dbReference type="Proteomes" id="UP000032180">
    <property type="component" value="Chromosome 10"/>
</dbReference>
<dbReference type="InterPro" id="IPR006447">
    <property type="entry name" value="Myb_dom_plants"/>
</dbReference>
<keyword evidence="4" id="KW-0539">Nucleus</keyword>
<dbReference type="PANTHER" id="PTHR31442">
    <property type="entry name" value="HOMEODOMAIN-LIKE SUPERFAMILY PROTEIN-RELATED"/>
    <property type="match status" value="1"/>
</dbReference>
<name>A0A0D9XID5_9ORYZ</name>
<dbReference type="EnsemblPlants" id="LPERR10G03460.1">
    <property type="protein sequence ID" value="LPERR10G03460.1"/>
    <property type="gene ID" value="LPERR10G03460"/>
</dbReference>
<protein>
    <recommendedName>
        <fullName evidence="8">Response regulatory domain-containing protein</fullName>
    </recommendedName>
</protein>
<dbReference type="InterPro" id="IPR044841">
    <property type="entry name" value="LUX/BOA-like"/>
</dbReference>
<evidence type="ECO:0000256" key="1">
    <source>
        <dbReference type="ARBA" id="ARBA00023015"/>
    </source>
</evidence>
<feature type="region of interest" description="Disordered" evidence="5">
    <location>
        <begin position="225"/>
        <end position="244"/>
    </location>
</feature>
<keyword evidence="1" id="KW-0805">Transcription regulation</keyword>
<dbReference type="PANTHER" id="PTHR31442:SF29">
    <property type="entry name" value="HOMEODOMAIN-LIKE SUPERFAMILY PROTEIN"/>
    <property type="match status" value="1"/>
</dbReference>
<dbReference type="HOGENOM" id="CLU_027175_0_0_1"/>
<reference evidence="7" key="2">
    <citation type="submission" date="2013-12" db="EMBL/GenBank/DDBJ databases">
        <authorList>
            <person name="Yu Y."/>
            <person name="Lee S."/>
            <person name="de Baynast K."/>
            <person name="Wissotski M."/>
            <person name="Liu L."/>
            <person name="Talag J."/>
            <person name="Goicoechea J."/>
            <person name="Angelova A."/>
            <person name="Jetty R."/>
            <person name="Kudrna D."/>
            <person name="Golser W."/>
            <person name="Rivera L."/>
            <person name="Zhang J."/>
            <person name="Wing R."/>
        </authorList>
    </citation>
    <scope>NUCLEOTIDE SEQUENCE</scope>
</reference>
<reference evidence="6 7" key="1">
    <citation type="submission" date="2012-08" db="EMBL/GenBank/DDBJ databases">
        <title>Oryza genome evolution.</title>
        <authorList>
            <person name="Wing R.A."/>
        </authorList>
    </citation>
    <scope>NUCLEOTIDE SEQUENCE</scope>
</reference>
<keyword evidence="7" id="KW-1185">Reference proteome</keyword>
<evidence type="ECO:0008006" key="8">
    <source>
        <dbReference type="Google" id="ProtNLM"/>
    </source>
</evidence>
<feature type="compositionally biased region" description="Basic and acidic residues" evidence="5">
    <location>
        <begin position="232"/>
        <end position="242"/>
    </location>
</feature>
<dbReference type="Gene3D" id="1.10.10.60">
    <property type="entry name" value="Homeodomain-like"/>
    <property type="match status" value="1"/>
</dbReference>
<evidence type="ECO:0000313" key="6">
    <source>
        <dbReference type="EnsemblPlants" id="LPERR10G03460.1"/>
    </source>
</evidence>
<evidence type="ECO:0000256" key="4">
    <source>
        <dbReference type="ARBA" id="ARBA00023242"/>
    </source>
</evidence>
<keyword evidence="3" id="KW-0804">Transcription</keyword>
<dbReference type="SUPFAM" id="SSF46689">
    <property type="entry name" value="Homeodomain-like"/>
    <property type="match status" value="1"/>
</dbReference>
<dbReference type="GO" id="GO:0003677">
    <property type="term" value="F:DNA binding"/>
    <property type="evidence" value="ECO:0007669"/>
    <property type="project" value="UniProtKB-KW"/>
</dbReference>
<dbReference type="AlphaFoldDB" id="A0A0D9XID5"/>
<dbReference type="STRING" id="77586.A0A0D9XID5"/>